<protein>
    <recommendedName>
        <fullName evidence="3">Transposase zinc-ribbon domain-containing protein</fullName>
    </recommendedName>
</protein>
<organism evidence="1 2">
    <name type="scientific">Pseudomonas monsensis</name>
    <dbReference type="NCBI Taxonomy" id="2745509"/>
    <lineage>
        <taxon>Bacteria</taxon>
        <taxon>Pseudomonadati</taxon>
        <taxon>Pseudomonadota</taxon>
        <taxon>Gammaproteobacteria</taxon>
        <taxon>Pseudomonadales</taxon>
        <taxon>Pseudomonadaceae</taxon>
        <taxon>Pseudomonas</taxon>
    </lineage>
</organism>
<reference evidence="1 2" key="1">
    <citation type="submission" date="2022-07" db="EMBL/GenBank/DDBJ databases">
        <title>Characterization of plant growth promoting rhizobacteria (PGPR) for use as bioinoculants in agriculture.</title>
        <authorList>
            <person name="Hassen A.I."/>
            <person name="Pierneef R."/>
        </authorList>
    </citation>
    <scope>NUCLEOTIDE SEQUENCE [LARGE SCALE GENOMIC DNA]</scope>
    <source>
        <strain evidence="1 2">SARCC-3054</strain>
    </source>
</reference>
<accession>A0ABT3YRL4</accession>
<evidence type="ECO:0000313" key="1">
    <source>
        <dbReference type="EMBL" id="MCY0108136.1"/>
    </source>
</evidence>
<comment type="caution">
    <text evidence="1">The sequence shown here is derived from an EMBL/GenBank/DDBJ whole genome shotgun (WGS) entry which is preliminary data.</text>
</comment>
<evidence type="ECO:0000313" key="2">
    <source>
        <dbReference type="Proteomes" id="UP001207830"/>
    </source>
</evidence>
<evidence type="ECO:0008006" key="3">
    <source>
        <dbReference type="Google" id="ProtNLM"/>
    </source>
</evidence>
<keyword evidence="2" id="KW-1185">Reference proteome</keyword>
<dbReference type="RefSeq" id="WP_148050943.1">
    <property type="nucleotide sequence ID" value="NZ_JANIGP010000003.1"/>
</dbReference>
<dbReference type="Proteomes" id="UP001207830">
    <property type="component" value="Unassembled WGS sequence"/>
</dbReference>
<name>A0ABT3YRL4_9PSED</name>
<sequence length="318" mass="36837">MTSRLPDLPIPGQGDLPDYEVRLPMHLRPDANRLIRYLHELPYRRVKFCPWCSNTNLTCQTHPARRLPYYYCGSCQKGCNSLSDTPFANLRRMELWSTFALYLLAGWSSVQIAPRLGMNHKVYFSWGKATREVMAEECPELYQWWTTRHYRENLQAPEHIAAQQQAVMAWIDTMLNARHAICPKCKGDRTYRITGIRPKFKCDPCVTCFSILSGTPLEGMIRPDLWLDFVKGVMNGQSIPDLKRSSGLGMGASTRWRRQFLLLIEALGHAELLGWITWMRSRRNNEAVSFVRQGGHLDKAQRSIYPQGRRKGGFVWRQ</sequence>
<gene>
    <name evidence="1" type="ORF">NQF78_07430</name>
</gene>
<dbReference type="EMBL" id="JANIGP010000003">
    <property type="protein sequence ID" value="MCY0108136.1"/>
    <property type="molecule type" value="Genomic_DNA"/>
</dbReference>
<proteinExistence type="predicted"/>